<evidence type="ECO:0000313" key="1">
    <source>
        <dbReference type="EMBL" id="JAH50514.1"/>
    </source>
</evidence>
<protein>
    <submittedName>
        <fullName evidence="1">Uncharacterized protein</fullName>
    </submittedName>
</protein>
<proteinExistence type="predicted"/>
<sequence length="52" mass="6041">MKHGLVTSFLLQVFTPKLNSSVVWHEHIVFPPICESLQSPLINIIIFRIYFS</sequence>
<dbReference type="EMBL" id="GBXM01058063">
    <property type="protein sequence ID" value="JAH50514.1"/>
    <property type="molecule type" value="Transcribed_RNA"/>
</dbReference>
<reference evidence="1" key="1">
    <citation type="submission" date="2014-11" db="EMBL/GenBank/DDBJ databases">
        <authorList>
            <person name="Amaro Gonzalez C."/>
        </authorList>
    </citation>
    <scope>NUCLEOTIDE SEQUENCE</scope>
</reference>
<name>A0A0E9T9Z8_ANGAN</name>
<accession>A0A0E9T9Z8</accession>
<organism evidence="1">
    <name type="scientific">Anguilla anguilla</name>
    <name type="common">European freshwater eel</name>
    <name type="synonym">Muraena anguilla</name>
    <dbReference type="NCBI Taxonomy" id="7936"/>
    <lineage>
        <taxon>Eukaryota</taxon>
        <taxon>Metazoa</taxon>
        <taxon>Chordata</taxon>
        <taxon>Craniata</taxon>
        <taxon>Vertebrata</taxon>
        <taxon>Euteleostomi</taxon>
        <taxon>Actinopterygii</taxon>
        <taxon>Neopterygii</taxon>
        <taxon>Teleostei</taxon>
        <taxon>Anguilliformes</taxon>
        <taxon>Anguillidae</taxon>
        <taxon>Anguilla</taxon>
    </lineage>
</organism>
<dbReference type="AlphaFoldDB" id="A0A0E9T9Z8"/>
<reference evidence="1" key="2">
    <citation type="journal article" date="2015" name="Fish Shellfish Immunol.">
        <title>Early steps in the European eel (Anguilla anguilla)-Vibrio vulnificus interaction in the gills: Role of the RtxA13 toxin.</title>
        <authorList>
            <person name="Callol A."/>
            <person name="Pajuelo D."/>
            <person name="Ebbesson L."/>
            <person name="Teles M."/>
            <person name="MacKenzie S."/>
            <person name="Amaro C."/>
        </authorList>
    </citation>
    <scope>NUCLEOTIDE SEQUENCE</scope>
</reference>